<feature type="signal peptide" evidence="3">
    <location>
        <begin position="1"/>
        <end position="25"/>
    </location>
</feature>
<evidence type="ECO:0000313" key="4">
    <source>
        <dbReference type="EMBL" id="ORB49076.1"/>
    </source>
</evidence>
<evidence type="ECO:0000256" key="1">
    <source>
        <dbReference type="SAM" id="MobiDB-lite"/>
    </source>
</evidence>
<keyword evidence="3" id="KW-0732">Signal</keyword>
<feature type="transmembrane region" description="Helical" evidence="2">
    <location>
        <begin position="35"/>
        <end position="59"/>
    </location>
</feature>
<dbReference type="EMBL" id="MVIH01000016">
    <property type="protein sequence ID" value="ORB49076.1"/>
    <property type="molecule type" value="Genomic_DNA"/>
</dbReference>
<evidence type="ECO:0000313" key="5">
    <source>
        <dbReference type="Proteomes" id="UP000192534"/>
    </source>
</evidence>
<dbReference type="RefSeq" id="WP_083121839.1">
    <property type="nucleotide sequence ID" value="NZ_JACKUO010000014.1"/>
</dbReference>
<sequence>MDHIFRSRPVIAAVAAISAGTVMFAATTAEPLTPAATIIPLVSVEVVQLAALPVAAPAATQASVSPGLPNVAGGVLAGAGAGLIFGYIGTGLVALNVLNKIPVIGPALTPLVPVVGVVGAIVGIPIGMVAGALAAVRNWVTSLRSQPSSSASATPSHRSVRAASRSDRKITGTSGLRKAAAPQRHSHRPGSGLGHSGRPATKAVAGH</sequence>
<accession>A0A1X0ILN8</accession>
<evidence type="ECO:0008006" key="6">
    <source>
        <dbReference type="Google" id="ProtNLM"/>
    </source>
</evidence>
<proteinExistence type="predicted"/>
<feature type="transmembrane region" description="Helical" evidence="2">
    <location>
        <begin position="71"/>
        <end position="94"/>
    </location>
</feature>
<keyword evidence="2" id="KW-0812">Transmembrane</keyword>
<gene>
    <name evidence="4" type="ORF">BST42_24100</name>
</gene>
<feature type="chain" id="PRO_5012371432" description="Transmembrane protein" evidence="3">
    <location>
        <begin position="26"/>
        <end position="207"/>
    </location>
</feature>
<feature type="compositionally biased region" description="Low complexity" evidence="1">
    <location>
        <begin position="145"/>
        <end position="157"/>
    </location>
</feature>
<dbReference type="AlphaFoldDB" id="A0A1X0ILN8"/>
<protein>
    <recommendedName>
        <fullName evidence="6">Transmembrane protein</fullName>
    </recommendedName>
</protein>
<feature type="transmembrane region" description="Helical" evidence="2">
    <location>
        <begin position="114"/>
        <end position="136"/>
    </location>
</feature>
<reference evidence="4 5" key="1">
    <citation type="submission" date="2016-12" db="EMBL/GenBank/DDBJ databases">
        <title>The new phylogeny of genus Mycobacterium.</title>
        <authorList>
            <person name="Tortoli E."/>
            <person name="Trovato A."/>
            <person name="Cirillo D.M."/>
        </authorList>
    </citation>
    <scope>NUCLEOTIDE SEQUENCE [LARGE SCALE GENOMIC DNA]</scope>
    <source>
        <strain evidence="4 5">DSM 44223</strain>
    </source>
</reference>
<organism evidence="4 5">
    <name type="scientific">Mycolicibacterium rhodesiae</name>
    <name type="common">Mycobacterium rhodesiae</name>
    <dbReference type="NCBI Taxonomy" id="36814"/>
    <lineage>
        <taxon>Bacteria</taxon>
        <taxon>Bacillati</taxon>
        <taxon>Actinomycetota</taxon>
        <taxon>Actinomycetes</taxon>
        <taxon>Mycobacteriales</taxon>
        <taxon>Mycobacteriaceae</taxon>
        <taxon>Mycolicibacterium</taxon>
    </lineage>
</organism>
<dbReference type="Proteomes" id="UP000192534">
    <property type="component" value="Unassembled WGS sequence"/>
</dbReference>
<keyword evidence="2" id="KW-1133">Transmembrane helix</keyword>
<dbReference type="OrthoDB" id="4762711at2"/>
<keyword evidence="2" id="KW-0472">Membrane</keyword>
<name>A0A1X0ILN8_MYCRH</name>
<comment type="caution">
    <text evidence="4">The sequence shown here is derived from an EMBL/GenBank/DDBJ whole genome shotgun (WGS) entry which is preliminary data.</text>
</comment>
<feature type="region of interest" description="Disordered" evidence="1">
    <location>
        <begin position="145"/>
        <end position="207"/>
    </location>
</feature>
<evidence type="ECO:0000256" key="2">
    <source>
        <dbReference type="SAM" id="Phobius"/>
    </source>
</evidence>
<evidence type="ECO:0000256" key="3">
    <source>
        <dbReference type="SAM" id="SignalP"/>
    </source>
</evidence>
<keyword evidence="5" id="KW-1185">Reference proteome</keyword>